<dbReference type="Proteomes" id="UP000197596">
    <property type="component" value="Unassembled WGS sequence"/>
</dbReference>
<dbReference type="Pfam" id="PF02518">
    <property type="entry name" value="HATPase_c"/>
    <property type="match status" value="1"/>
</dbReference>
<accession>A0A246WRJ0</accession>
<dbReference type="Gene3D" id="3.30.565.10">
    <property type="entry name" value="Histidine kinase-like ATPase, C-terminal domain"/>
    <property type="match status" value="1"/>
</dbReference>
<evidence type="ECO:0000313" key="5">
    <source>
        <dbReference type="EMBL" id="OWY28970.1"/>
    </source>
</evidence>
<evidence type="ECO:0000259" key="3">
    <source>
        <dbReference type="Pfam" id="PF02518"/>
    </source>
</evidence>
<sequence length="389" mass="42640">MNQRDTSVPPRLALLLRELAKSLLPTLVINLMCALAVTYLMRIGDGFYSNLQIAMCIGILAMLLINGLRLAIWGDGEPHKVGFALMLVVMAPLSVLLGRLLASYLMGHPIATLMPEHSDNIIGVIVLTFLACFGAALFFWNREKMAALQAHASQVEKQAVQAQLQMLQAQIEPHMLFNTLATLQTLIASEPLHAQQMLDQLIQYLRTTLSASRADSTSLQKEFDLIKAYLGLMSLRMGMRLSYTLQLPEHLGRLRLAPMLLQPLVENAIKHGLEPKVDGGNCTVRAATHNDMLVLSVFDTGVGLPTGVSFNQPSPALRLAAMTGKKEPEIGMHFGLENIRERLVTLYGPLAELIMTHNVPAGAMAQITIPLKALKAAHRPVRGARILDN</sequence>
<dbReference type="RefSeq" id="WP_088751404.1">
    <property type="nucleotide sequence ID" value="NZ_NJGU01000006.1"/>
</dbReference>
<dbReference type="EMBL" id="NJGU01000006">
    <property type="protein sequence ID" value="OWY28970.1"/>
    <property type="molecule type" value="Genomic_DNA"/>
</dbReference>
<dbReference type="InterPro" id="IPR036890">
    <property type="entry name" value="HATPase_C_sf"/>
</dbReference>
<organism evidence="5 6">
    <name type="scientific">Herbaspirillum robiniae</name>
    <dbReference type="NCBI Taxonomy" id="2014887"/>
    <lineage>
        <taxon>Bacteria</taxon>
        <taxon>Pseudomonadati</taxon>
        <taxon>Pseudomonadota</taxon>
        <taxon>Betaproteobacteria</taxon>
        <taxon>Burkholderiales</taxon>
        <taxon>Oxalobacteraceae</taxon>
        <taxon>Herbaspirillum</taxon>
    </lineage>
</organism>
<name>A0A246WRJ0_9BURK</name>
<protein>
    <submittedName>
        <fullName evidence="5">Sensor histidine kinase</fullName>
    </submittedName>
</protein>
<proteinExistence type="predicted"/>
<feature type="domain" description="Histidine kinase/HSP90-like ATPase" evidence="3">
    <location>
        <begin position="260"/>
        <end position="372"/>
    </location>
</feature>
<dbReference type="AlphaFoldDB" id="A0A246WRJ0"/>
<feature type="coiled-coil region" evidence="1">
    <location>
        <begin position="145"/>
        <end position="172"/>
    </location>
</feature>
<keyword evidence="5" id="KW-0808">Transferase</keyword>
<gene>
    <name evidence="5" type="ORF">CEJ42_13485</name>
</gene>
<evidence type="ECO:0000256" key="1">
    <source>
        <dbReference type="SAM" id="Coils"/>
    </source>
</evidence>
<dbReference type="GO" id="GO:0016020">
    <property type="term" value="C:membrane"/>
    <property type="evidence" value="ECO:0007669"/>
    <property type="project" value="InterPro"/>
</dbReference>
<evidence type="ECO:0000256" key="2">
    <source>
        <dbReference type="SAM" id="Phobius"/>
    </source>
</evidence>
<evidence type="ECO:0000259" key="4">
    <source>
        <dbReference type="Pfam" id="PF06580"/>
    </source>
</evidence>
<keyword evidence="5" id="KW-0418">Kinase</keyword>
<dbReference type="Pfam" id="PF06580">
    <property type="entry name" value="His_kinase"/>
    <property type="match status" value="1"/>
</dbReference>
<feature type="domain" description="Signal transduction histidine kinase internal region" evidence="4">
    <location>
        <begin position="162"/>
        <end position="241"/>
    </location>
</feature>
<dbReference type="PANTHER" id="PTHR34220:SF9">
    <property type="entry name" value="SIGNAL TRANSDUCTION HISTIDINE KINASE INTERNAL REGION DOMAIN-CONTAINING PROTEIN"/>
    <property type="match status" value="1"/>
</dbReference>
<dbReference type="InterPro" id="IPR010559">
    <property type="entry name" value="Sig_transdc_His_kin_internal"/>
</dbReference>
<feature type="transmembrane region" description="Helical" evidence="2">
    <location>
        <begin position="21"/>
        <end position="41"/>
    </location>
</feature>
<dbReference type="InterPro" id="IPR050640">
    <property type="entry name" value="Bact_2-comp_sensor_kinase"/>
</dbReference>
<keyword evidence="2" id="KW-0812">Transmembrane</keyword>
<feature type="transmembrane region" description="Helical" evidence="2">
    <location>
        <begin position="121"/>
        <end position="140"/>
    </location>
</feature>
<dbReference type="InterPro" id="IPR003594">
    <property type="entry name" value="HATPase_dom"/>
</dbReference>
<feature type="transmembrane region" description="Helical" evidence="2">
    <location>
        <begin position="81"/>
        <end position="101"/>
    </location>
</feature>
<dbReference type="SUPFAM" id="SSF55874">
    <property type="entry name" value="ATPase domain of HSP90 chaperone/DNA topoisomerase II/histidine kinase"/>
    <property type="match status" value="1"/>
</dbReference>
<comment type="caution">
    <text evidence="5">The sequence shown here is derived from an EMBL/GenBank/DDBJ whole genome shotgun (WGS) entry which is preliminary data.</text>
</comment>
<feature type="transmembrane region" description="Helical" evidence="2">
    <location>
        <begin position="47"/>
        <end position="69"/>
    </location>
</feature>
<reference evidence="5 6" key="1">
    <citation type="submission" date="2017-06" db="EMBL/GenBank/DDBJ databases">
        <title>Herbaspirillum phytohormonus sp. nov., isolated from the root nodule of Robinia pseudoacacia in lead-zinc mine.</title>
        <authorList>
            <person name="Fan M."/>
            <person name="Lin Y."/>
        </authorList>
    </citation>
    <scope>NUCLEOTIDE SEQUENCE [LARGE SCALE GENOMIC DNA]</scope>
    <source>
        <strain evidence="5 6">HZ10</strain>
    </source>
</reference>
<keyword evidence="2" id="KW-1133">Transmembrane helix</keyword>
<evidence type="ECO:0000313" key="6">
    <source>
        <dbReference type="Proteomes" id="UP000197596"/>
    </source>
</evidence>
<keyword evidence="2" id="KW-0472">Membrane</keyword>
<keyword evidence="1" id="KW-0175">Coiled coil</keyword>
<dbReference type="PANTHER" id="PTHR34220">
    <property type="entry name" value="SENSOR HISTIDINE KINASE YPDA"/>
    <property type="match status" value="1"/>
</dbReference>
<dbReference type="GO" id="GO:0000155">
    <property type="term" value="F:phosphorelay sensor kinase activity"/>
    <property type="evidence" value="ECO:0007669"/>
    <property type="project" value="InterPro"/>
</dbReference>